<name>Q2S494_SALRD</name>
<dbReference type="EnsemblBacteria" id="ABC45667">
    <property type="protein sequence ID" value="ABC45667"/>
    <property type="gene ID" value="SRU_0852"/>
</dbReference>
<keyword evidence="2" id="KW-0121">Carboxypeptidase</keyword>
<dbReference type="OrthoDB" id="9767214at2"/>
<dbReference type="EMBL" id="CP000159">
    <property type="protein sequence ID" value="ABC45667.1"/>
    <property type="molecule type" value="Genomic_DNA"/>
</dbReference>
<evidence type="ECO:0000259" key="1">
    <source>
        <dbReference type="SMART" id="SM00631"/>
    </source>
</evidence>
<keyword evidence="2" id="KW-0645">Protease</keyword>
<feature type="domain" description="Peptidase M14" evidence="1">
    <location>
        <begin position="83"/>
        <end position="337"/>
    </location>
</feature>
<dbReference type="HOGENOM" id="CLU_323582_0_0_10"/>
<proteinExistence type="predicted"/>
<dbReference type="AlphaFoldDB" id="Q2S494"/>
<dbReference type="GO" id="GO:0004181">
    <property type="term" value="F:metallocarboxypeptidase activity"/>
    <property type="evidence" value="ECO:0007669"/>
    <property type="project" value="InterPro"/>
</dbReference>
<dbReference type="Pfam" id="PF00246">
    <property type="entry name" value="Peptidase_M14"/>
    <property type="match status" value="1"/>
</dbReference>
<evidence type="ECO:0000313" key="3">
    <source>
        <dbReference type="Proteomes" id="UP000008674"/>
    </source>
</evidence>
<dbReference type="KEGG" id="sru:SRU_0852"/>
<protein>
    <submittedName>
        <fullName evidence="2">Secreted protein containing N-terminal Zinc-dependent carboxypeptidase related domain, putative</fullName>
    </submittedName>
</protein>
<dbReference type="GO" id="GO:0006508">
    <property type="term" value="P:proteolysis"/>
    <property type="evidence" value="ECO:0007669"/>
    <property type="project" value="InterPro"/>
</dbReference>
<dbReference type="SMART" id="SM00631">
    <property type="entry name" value="Zn_pept"/>
    <property type="match status" value="1"/>
</dbReference>
<evidence type="ECO:0000313" key="2">
    <source>
        <dbReference type="EMBL" id="ABC45667.1"/>
    </source>
</evidence>
<sequence length="944" mass="103938">MRLGTLVLTLCPVVIIFDERPHPMPFPLRRLSIVLAVLFVAGPAGAQPTDLTPERFSFDPDLAYDSSIPAPEDALGYEMGTQFTLHADAVDYLRTLAGASDRVRMGTYGETYEDRTLPYLVVTSAQNQGRLDQLKRNSRRLSDPASLSASARDRLLQNQPVFVSYSYNIHGNEPASTEAALQVAYRLAAARDDRTRALLQDAVVIMYPTVNPDGRDRYVYWARSMQRAQVATEPADIVHDEPWPQGRTNHYWFDLNRDWVWNVHPEMEGLTGVYQEFMPQVHADYHEQGYNDHYFTMPGTTPRNPILPDRYVAWADTFGRANIEAFDQNQVAYFTREAFDFFYPSYGSSYPSVMGGIGMLTEQAGIGAGRAVENNDGYTLTFRQRVHDHYATSLATIEASVQNRRALLEYDLNAHSQASNTIETAAYVFPDDRGTGYLYDVLDMLRHHGVEVARTTEATRLDNALDYRTGERADRRVEAGAYVVPTDQPRHLFVNTLLQRQVAFQDSVMYDMSTWSAPLAYNLEAYSTRESVGAETEVVETAPTPDSGVTNPDARYAFVVEWNQRHAPRALSALWEAGYRVRAAHEPFSTGPRSFGAGSLVVLLGRNPDHDDPAADMRRIASEAGVEIVGLDTGRMAEGPDLGSADNAPVKPPEVGMLVDQPFSTYTSGQIWYLFDQETELPITRIRTSNLEESATGEGRYARYGKASLDALDVLILPGGYGLDAVFDSTRVDALREWVRDGGTLVGTEESARFLTADGSGLTGVEALPDTTDSPIGPYTSYAARDDSSGLDYVPGAALTGRLDATHPLTYGIGDAVYTLKYGVSGLEPSPDLQTAGHYARDTEELLVSGYASQANLQQMAGKSFAGTVAMGDGRVVFLVDNTQCQSGVEINHVAASGLKKGATNIFLISRPWRHGHYLYAHSDLPVHLSALPGTARRSGPAAE</sequence>
<dbReference type="InterPro" id="IPR029062">
    <property type="entry name" value="Class_I_gatase-like"/>
</dbReference>
<dbReference type="SUPFAM" id="SSF52317">
    <property type="entry name" value="Class I glutamine amidotransferase-like"/>
    <property type="match status" value="1"/>
</dbReference>
<keyword evidence="2" id="KW-0378">Hydrolase</keyword>
<dbReference type="SUPFAM" id="SSF53187">
    <property type="entry name" value="Zn-dependent exopeptidases"/>
    <property type="match status" value="1"/>
</dbReference>
<keyword evidence="3" id="KW-1185">Reference proteome</keyword>
<dbReference type="Proteomes" id="UP000008674">
    <property type="component" value="Chromosome"/>
</dbReference>
<dbReference type="GO" id="GO:0008270">
    <property type="term" value="F:zinc ion binding"/>
    <property type="evidence" value="ECO:0007669"/>
    <property type="project" value="InterPro"/>
</dbReference>
<dbReference type="InterPro" id="IPR000834">
    <property type="entry name" value="Peptidase_M14"/>
</dbReference>
<dbReference type="eggNOG" id="COG2866">
    <property type="taxonomic scope" value="Bacteria"/>
</dbReference>
<gene>
    <name evidence="2" type="ordered locus">SRU_0852</name>
</gene>
<accession>Q2S494</accession>
<dbReference type="CDD" id="cd03143">
    <property type="entry name" value="A4_beta-galactosidase_middle_domain"/>
    <property type="match status" value="1"/>
</dbReference>
<organism evidence="2 3">
    <name type="scientific">Salinibacter ruber (strain DSM 13855 / M31)</name>
    <dbReference type="NCBI Taxonomy" id="309807"/>
    <lineage>
        <taxon>Bacteria</taxon>
        <taxon>Pseudomonadati</taxon>
        <taxon>Rhodothermota</taxon>
        <taxon>Rhodothermia</taxon>
        <taxon>Rhodothermales</taxon>
        <taxon>Salinibacteraceae</taxon>
        <taxon>Salinibacter</taxon>
    </lineage>
</organism>
<dbReference type="STRING" id="309807.SRU_0852"/>
<dbReference type="Gene3D" id="3.40.630.10">
    <property type="entry name" value="Zn peptidases"/>
    <property type="match status" value="1"/>
</dbReference>
<reference evidence="2 3" key="1">
    <citation type="journal article" date="2005" name="Proc. Natl. Acad. Sci. U.S.A.">
        <title>The genome of Salinibacter ruber: convergence and gene exchange among hyperhalophilic bacteria and archaea.</title>
        <authorList>
            <person name="Mongodin E.F."/>
            <person name="Nelson K.E."/>
            <person name="Daugherty S."/>
            <person name="Deboy R.T."/>
            <person name="Wister J."/>
            <person name="Khouri H."/>
            <person name="Weidman J."/>
            <person name="Walsh D.A."/>
            <person name="Papke R.T."/>
            <person name="Sanchez Perez G."/>
            <person name="Sharma A.K."/>
            <person name="Nesbo C.L."/>
            <person name="MacLeod D."/>
            <person name="Bapteste E."/>
            <person name="Doolittle W.F."/>
            <person name="Charlebois R.L."/>
            <person name="Legault B."/>
            <person name="Rodriguez-Valera F."/>
        </authorList>
    </citation>
    <scope>NUCLEOTIDE SEQUENCE [LARGE SCALE GENOMIC DNA]</scope>
    <source>
        <strain evidence="3">DSM 13855 / CECT 5946 / M31</strain>
    </source>
</reference>